<dbReference type="EMBL" id="FTOL01000001">
    <property type="protein sequence ID" value="SIS57099.1"/>
    <property type="molecule type" value="Genomic_DNA"/>
</dbReference>
<dbReference type="RefSeq" id="WP_076549299.1">
    <property type="nucleotide sequence ID" value="NZ_FTOL01000001.1"/>
</dbReference>
<feature type="transmembrane region" description="Helical" evidence="1">
    <location>
        <begin position="37"/>
        <end position="54"/>
    </location>
</feature>
<keyword evidence="1" id="KW-0812">Transmembrane</keyword>
<evidence type="ECO:0000313" key="3">
    <source>
        <dbReference type="Proteomes" id="UP000186744"/>
    </source>
</evidence>
<proteinExistence type="predicted"/>
<name>A0A1N7K6B1_9FLAO</name>
<gene>
    <name evidence="2" type="ORF">SAMN05421786_101265</name>
</gene>
<keyword evidence="3" id="KW-1185">Reference proteome</keyword>
<protein>
    <submittedName>
        <fullName evidence="2">Uncharacterized protein</fullName>
    </submittedName>
</protein>
<accession>A0A1N7K6B1</accession>
<reference evidence="3" key="1">
    <citation type="submission" date="2017-01" db="EMBL/GenBank/DDBJ databases">
        <authorList>
            <person name="Varghese N."/>
            <person name="Submissions S."/>
        </authorList>
    </citation>
    <scope>NUCLEOTIDE SEQUENCE [LARGE SCALE GENOMIC DNA]</scope>
    <source>
        <strain evidence="3">DSM 18017</strain>
    </source>
</reference>
<sequence>MSKPSKLSLLATALHILLAILFFKYDEWLYTYDLENLAIFILISLVIAALMLAIQSRKTLLGVLLIIANSICLVFGLFLWYFAVNYTFKV</sequence>
<dbReference type="AlphaFoldDB" id="A0A1N7K6B1"/>
<keyword evidence="1" id="KW-0472">Membrane</keyword>
<dbReference type="OrthoDB" id="1270855at2"/>
<keyword evidence="1" id="KW-1133">Transmembrane helix</keyword>
<dbReference type="Proteomes" id="UP000186744">
    <property type="component" value="Unassembled WGS sequence"/>
</dbReference>
<feature type="transmembrane region" description="Helical" evidence="1">
    <location>
        <begin position="61"/>
        <end position="83"/>
    </location>
</feature>
<evidence type="ECO:0000256" key="1">
    <source>
        <dbReference type="SAM" id="Phobius"/>
    </source>
</evidence>
<evidence type="ECO:0000313" key="2">
    <source>
        <dbReference type="EMBL" id="SIS57099.1"/>
    </source>
</evidence>
<organism evidence="2 3">
    <name type="scientific">Chryseobacterium ureilyticum</name>
    <dbReference type="NCBI Taxonomy" id="373668"/>
    <lineage>
        <taxon>Bacteria</taxon>
        <taxon>Pseudomonadati</taxon>
        <taxon>Bacteroidota</taxon>
        <taxon>Flavobacteriia</taxon>
        <taxon>Flavobacteriales</taxon>
        <taxon>Weeksellaceae</taxon>
        <taxon>Chryseobacterium group</taxon>
        <taxon>Chryseobacterium</taxon>
    </lineage>
</organism>
<feature type="transmembrane region" description="Helical" evidence="1">
    <location>
        <begin position="7"/>
        <end position="25"/>
    </location>
</feature>